<feature type="compositionally biased region" description="Basic and acidic residues" evidence="2">
    <location>
        <begin position="258"/>
        <end position="267"/>
    </location>
</feature>
<protein>
    <submittedName>
        <fullName evidence="3">Uncharacterized protein</fullName>
    </submittedName>
</protein>
<dbReference type="EMBL" id="JAODAN010000003">
    <property type="protein sequence ID" value="KAK1925428.1"/>
    <property type="molecule type" value="Genomic_DNA"/>
</dbReference>
<evidence type="ECO:0000256" key="2">
    <source>
        <dbReference type="SAM" id="MobiDB-lite"/>
    </source>
</evidence>
<comment type="caution">
    <text evidence="3">The sequence shown here is derived from an EMBL/GenBank/DDBJ whole genome shotgun (WGS) entry which is preliminary data.</text>
</comment>
<evidence type="ECO:0000313" key="3">
    <source>
        <dbReference type="EMBL" id="KAK1925428.1"/>
    </source>
</evidence>
<name>A0AAD9FSL7_PAPLA</name>
<feature type="region of interest" description="Disordered" evidence="2">
    <location>
        <begin position="258"/>
        <end position="286"/>
    </location>
</feature>
<evidence type="ECO:0000256" key="1">
    <source>
        <dbReference type="SAM" id="Coils"/>
    </source>
</evidence>
<dbReference type="AlphaFoldDB" id="A0AAD9FSL7"/>
<evidence type="ECO:0000313" key="4">
    <source>
        <dbReference type="Proteomes" id="UP001182556"/>
    </source>
</evidence>
<keyword evidence="4" id="KW-1185">Reference proteome</keyword>
<dbReference type="Proteomes" id="UP001182556">
    <property type="component" value="Unassembled WGS sequence"/>
</dbReference>
<sequence length="317" mass="33987">MSGGSSYAPCLRCTGGIPSVSDPFHRPTPPSRPRAHSTMTDQYIAPLAPSSSANTPTEPGEVFVPLSQIVEKGEEEVIVEMEEEGVEGEMIDADPPARSARSVPKFVEEDLIPRQPLKTIRRARKALPALADALALGSSLAQENKRLRAEVIALRMSATMPPDNASLQLAQQIIALQGKIRRLEQALKASKERLGNTQLTGNDKAVVSSVKQADPSPRRTIDPDRISSLAIALIEDAEPNDIATLLLDEVDRVVMDGKETEGGEDGMRGGVGDGEEVDSRSVTPNKAHEIEGVLEVTLGRVAQLEADVRYLQGHAGV</sequence>
<keyword evidence="1" id="KW-0175">Coiled coil</keyword>
<organism evidence="3 4">
    <name type="scientific">Papiliotrema laurentii</name>
    <name type="common">Cryptococcus laurentii</name>
    <dbReference type="NCBI Taxonomy" id="5418"/>
    <lineage>
        <taxon>Eukaryota</taxon>
        <taxon>Fungi</taxon>
        <taxon>Dikarya</taxon>
        <taxon>Basidiomycota</taxon>
        <taxon>Agaricomycotina</taxon>
        <taxon>Tremellomycetes</taxon>
        <taxon>Tremellales</taxon>
        <taxon>Rhynchogastremaceae</taxon>
        <taxon>Papiliotrema</taxon>
    </lineage>
</organism>
<reference evidence="3" key="1">
    <citation type="submission" date="2023-02" db="EMBL/GenBank/DDBJ databases">
        <title>Identification and recombinant expression of a fungal hydrolase from Papiliotrema laurentii that hydrolyzes apple cutin and clears colloidal polyester polyurethane.</title>
        <authorList>
            <consortium name="DOE Joint Genome Institute"/>
            <person name="Roman V.A."/>
            <person name="Bojanowski C."/>
            <person name="Crable B.R."/>
            <person name="Wagner D.N."/>
            <person name="Hung C.S."/>
            <person name="Nadeau L.J."/>
            <person name="Schratz L."/>
            <person name="Haridas S."/>
            <person name="Pangilinan J."/>
            <person name="Lipzen A."/>
            <person name="Na H."/>
            <person name="Yan M."/>
            <person name="Ng V."/>
            <person name="Grigoriev I.V."/>
            <person name="Spatafora J.W."/>
            <person name="Barlow D."/>
            <person name="Biffinger J."/>
            <person name="Kelley-Loughnane N."/>
            <person name="Varaljay V.A."/>
            <person name="Crookes-Goodson W.J."/>
        </authorList>
    </citation>
    <scope>NUCLEOTIDE SEQUENCE</scope>
    <source>
        <strain evidence="3">5307AH</strain>
    </source>
</reference>
<accession>A0AAD9FSL7</accession>
<feature type="coiled-coil region" evidence="1">
    <location>
        <begin position="173"/>
        <end position="200"/>
    </location>
</feature>
<feature type="region of interest" description="Disordered" evidence="2">
    <location>
        <begin position="1"/>
        <end position="60"/>
    </location>
</feature>
<gene>
    <name evidence="3" type="ORF">DB88DRAFT_483889</name>
</gene>
<proteinExistence type="predicted"/>